<sequence length="123" mass="13649">MQVCICKSAGIIEPYELEKPALLVPSITESYPVWFSGCGAEQENDIIKQHFTSSGGRASFGPHRDKPTSKSFIRSPKASLKPHPCYSTLISPHIACRRWLADGGREERDENSSPSDTSCSHWK</sequence>
<dbReference type="Proteomes" id="UP000314294">
    <property type="component" value="Unassembled WGS sequence"/>
</dbReference>
<accession>A0A4Z2J743</accession>
<feature type="region of interest" description="Disordered" evidence="1">
    <location>
        <begin position="103"/>
        <end position="123"/>
    </location>
</feature>
<gene>
    <name evidence="2" type="ORF">EYF80_003691</name>
</gene>
<feature type="compositionally biased region" description="Polar residues" evidence="1">
    <location>
        <begin position="112"/>
        <end position="123"/>
    </location>
</feature>
<dbReference type="AlphaFoldDB" id="A0A4Z2J743"/>
<reference evidence="2 3" key="1">
    <citation type="submission" date="2019-03" db="EMBL/GenBank/DDBJ databases">
        <title>First draft genome of Liparis tanakae, snailfish: a comprehensive survey of snailfish specific genes.</title>
        <authorList>
            <person name="Kim W."/>
            <person name="Song I."/>
            <person name="Jeong J.-H."/>
            <person name="Kim D."/>
            <person name="Kim S."/>
            <person name="Ryu S."/>
            <person name="Song J.Y."/>
            <person name="Lee S.K."/>
        </authorList>
    </citation>
    <scope>NUCLEOTIDE SEQUENCE [LARGE SCALE GENOMIC DNA]</scope>
    <source>
        <tissue evidence="2">Muscle</tissue>
    </source>
</reference>
<feature type="region of interest" description="Disordered" evidence="1">
    <location>
        <begin position="52"/>
        <end position="80"/>
    </location>
</feature>
<protein>
    <submittedName>
        <fullName evidence="2">Uncharacterized protein</fullName>
    </submittedName>
</protein>
<evidence type="ECO:0000256" key="1">
    <source>
        <dbReference type="SAM" id="MobiDB-lite"/>
    </source>
</evidence>
<evidence type="ECO:0000313" key="2">
    <source>
        <dbReference type="EMBL" id="TNN85847.1"/>
    </source>
</evidence>
<dbReference type="EMBL" id="SRLO01000018">
    <property type="protein sequence ID" value="TNN85847.1"/>
    <property type="molecule type" value="Genomic_DNA"/>
</dbReference>
<name>A0A4Z2J743_9TELE</name>
<keyword evidence="3" id="KW-1185">Reference proteome</keyword>
<organism evidence="2 3">
    <name type="scientific">Liparis tanakae</name>
    <name type="common">Tanaka's snailfish</name>
    <dbReference type="NCBI Taxonomy" id="230148"/>
    <lineage>
        <taxon>Eukaryota</taxon>
        <taxon>Metazoa</taxon>
        <taxon>Chordata</taxon>
        <taxon>Craniata</taxon>
        <taxon>Vertebrata</taxon>
        <taxon>Euteleostomi</taxon>
        <taxon>Actinopterygii</taxon>
        <taxon>Neopterygii</taxon>
        <taxon>Teleostei</taxon>
        <taxon>Neoteleostei</taxon>
        <taxon>Acanthomorphata</taxon>
        <taxon>Eupercaria</taxon>
        <taxon>Perciformes</taxon>
        <taxon>Cottioidei</taxon>
        <taxon>Cottales</taxon>
        <taxon>Liparidae</taxon>
        <taxon>Liparis</taxon>
    </lineage>
</organism>
<comment type="caution">
    <text evidence="2">The sequence shown here is derived from an EMBL/GenBank/DDBJ whole genome shotgun (WGS) entry which is preliminary data.</text>
</comment>
<proteinExistence type="predicted"/>
<evidence type="ECO:0000313" key="3">
    <source>
        <dbReference type="Proteomes" id="UP000314294"/>
    </source>
</evidence>